<dbReference type="GO" id="GO:0003677">
    <property type="term" value="F:DNA binding"/>
    <property type="evidence" value="ECO:0007669"/>
    <property type="project" value="InterPro"/>
</dbReference>
<protein>
    <submittedName>
        <fullName evidence="2">Anaerobic benzoate catabolism transcriptional regulator</fullName>
    </submittedName>
</protein>
<reference evidence="2 3" key="1">
    <citation type="submission" date="2018-06" db="EMBL/GenBank/DDBJ databases">
        <authorList>
            <consortium name="Pathogen Informatics"/>
            <person name="Doyle S."/>
        </authorList>
    </citation>
    <scope>NUCLEOTIDE SEQUENCE [LARGE SCALE GENOMIC DNA]</scope>
    <source>
        <strain evidence="2 3">NCTC11166</strain>
    </source>
</reference>
<organism evidence="2 3">
    <name type="scientific">Brevundimonas vesicularis</name>
    <name type="common">Pseudomonas vesicularis</name>
    <dbReference type="NCBI Taxonomy" id="41276"/>
    <lineage>
        <taxon>Bacteria</taxon>
        <taxon>Pseudomonadati</taxon>
        <taxon>Pseudomonadota</taxon>
        <taxon>Alphaproteobacteria</taxon>
        <taxon>Caulobacterales</taxon>
        <taxon>Caulobacteraceae</taxon>
        <taxon>Brevundimonas</taxon>
    </lineage>
</organism>
<feature type="domain" description="HTH cro/C1-type" evidence="1">
    <location>
        <begin position="26"/>
        <end position="80"/>
    </location>
</feature>
<dbReference type="PROSITE" id="PS50943">
    <property type="entry name" value="HTH_CROC1"/>
    <property type="match status" value="1"/>
</dbReference>
<dbReference type="EMBL" id="UAQP01000014">
    <property type="protein sequence ID" value="SPU55293.1"/>
    <property type="molecule type" value="Genomic_DNA"/>
</dbReference>
<dbReference type="CDD" id="cd00093">
    <property type="entry name" value="HTH_XRE"/>
    <property type="match status" value="1"/>
</dbReference>
<dbReference type="AlphaFoldDB" id="A0A2X1BD35"/>
<sequence>MMYQMGLMMQNKTSKRYSLEALTEAIRQARLAKGWSQRDLSARAHLTQAQISRIENGEVDLQVSTLIELARSLDLDLQLVPRSALVAVEAAVRSAEERLDERSARKLLAALRTLAERAQQVAPGREDIASIASSLQDLEPLAPALRGAVRTADLERLRINLEGFLNYPPAERPRHAQTYRDAAAWLKQLRNILMHAPRTERPAYSLDDED</sequence>
<accession>A0A2X1BD35</accession>
<evidence type="ECO:0000313" key="2">
    <source>
        <dbReference type="EMBL" id="SPU55293.1"/>
    </source>
</evidence>
<dbReference type="InterPro" id="IPR010982">
    <property type="entry name" value="Lambda_DNA-bd_dom_sf"/>
</dbReference>
<gene>
    <name evidence="2" type="ORF">NCTC11166_02688</name>
</gene>
<name>A0A2X1BD35_BREVE</name>
<dbReference type="RefSeq" id="WP_112863249.1">
    <property type="nucleotide sequence ID" value="NZ_UAQP01000014.1"/>
</dbReference>
<proteinExistence type="predicted"/>
<dbReference type="Gene3D" id="1.10.260.40">
    <property type="entry name" value="lambda repressor-like DNA-binding domains"/>
    <property type="match status" value="1"/>
</dbReference>
<evidence type="ECO:0000259" key="1">
    <source>
        <dbReference type="PROSITE" id="PS50943"/>
    </source>
</evidence>
<dbReference type="SMART" id="SM00530">
    <property type="entry name" value="HTH_XRE"/>
    <property type="match status" value="1"/>
</dbReference>
<dbReference type="Pfam" id="PF01381">
    <property type="entry name" value="HTH_3"/>
    <property type="match status" value="1"/>
</dbReference>
<dbReference type="InterPro" id="IPR001387">
    <property type="entry name" value="Cro/C1-type_HTH"/>
</dbReference>
<dbReference type="Proteomes" id="UP000251186">
    <property type="component" value="Unassembled WGS sequence"/>
</dbReference>
<evidence type="ECO:0000313" key="3">
    <source>
        <dbReference type="Proteomes" id="UP000251186"/>
    </source>
</evidence>
<dbReference type="SUPFAM" id="SSF47413">
    <property type="entry name" value="lambda repressor-like DNA-binding domains"/>
    <property type="match status" value="1"/>
</dbReference>